<dbReference type="VEuPathDB" id="GiardiaDB:DHA2_154548"/>
<evidence type="ECO:0000313" key="2">
    <source>
        <dbReference type="EMBL" id="ESU37702.1"/>
    </source>
</evidence>
<reference evidence="3" key="1">
    <citation type="submission" date="2012-02" db="EMBL/GenBank/DDBJ databases">
        <title>Genome sequencing of Giardia lamblia Genotypes A2 and B isolates (DH and GS) and comparative analysis with the genomes of Genotypes A1 and E (WB and Pig).</title>
        <authorList>
            <person name="Adam R."/>
            <person name="Dahlstrom E."/>
            <person name="Martens C."/>
            <person name="Bruno D."/>
            <person name="Barbian K."/>
            <person name="Porcella S.F."/>
            <person name="Nash T."/>
        </authorList>
    </citation>
    <scope>NUCLEOTIDE SEQUENCE</scope>
    <source>
        <strain evidence="3">DH</strain>
    </source>
</reference>
<dbReference type="AlphaFoldDB" id="V6TH96"/>
<sequence length="97" mass="10537">VRPLSAPAGGPSDTATAMYRIAPRSITPQERHDQSLAITHPVPIEARANRAISWPPVGVLLSRPSPVQPIERARAAVSHCSRQRTSLTEDQWHTNSG</sequence>
<evidence type="ECO:0000313" key="3">
    <source>
        <dbReference type="Proteomes" id="UP000018320"/>
    </source>
</evidence>
<reference evidence="2 3" key="2">
    <citation type="journal article" date="2013" name="Genome Biol. Evol.">
        <title>Genome sequencing of Giardia lamblia genotypes A2 and B isolates (DH and GS) and comparative analysis with the genomes of genotypes A1 and E (WB and Pig).</title>
        <authorList>
            <person name="Adam R.D."/>
            <person name="Dahlstrom E.W."/>
            <person name="Martens C.A."/>
            <person name="Bruno D.P."/>
            <person name="Barbian K.D."/>
            <person name="Ricklefs S.M."/>
            <person name="Hernandez M.M."/>
            <person name="Narla N.P."/>
            <person name="Patel R.B."/>
            <person name="Porcella S.F."/>
            <person name="Nash T.E."/>
        </authorList>
    </citation>
    <scope>NUCLEOTIDE SEQUENCE [LARGE SCALE GENOMIC DNA]</scope>
    <source>
        <strain evidence="2 3">DH</strain>
    </source>
</reference>
<dbReference type="Proteomes" id="UP000018320">
    <property type="component" value="Unassembled WGS sequence"/>
</dbReference>
<feature type="region of interest" description="Disordered" evidence="1">
    <location>
        <begin position="75"/>
        <end position="97"/>
    </location>
</feature>
<protein>
    <submittedName>
        <fullName evidence="2">Uncharacterized protein</fullName>
    </submittedName>
</protein>
<proteinExistence type="predicted"/>
<accession>V6TH96</accession>
<feature type="compositionally biased region" description="Polar residues" evidence="1">
    <location>
        <begin position="83"/>
        <end position="97"/>
    </location>
</feature>
<name>V6TH96_GIAIN</name>
<comment type="caution">
    <text evidence="2">The sequence shown here is derived from an EMBL/GenBank/DDBJ whole genome shotgun (WGS) entry which is preliminary data.</text>
</comment>
<organism evidence="2 3">
    <name type="scientific">Giardia intestinalis</name>
    <name type="common">Giardia lamblia</name>
    <dbReference type="NCBI Taxonomy" id="5741"/>
    <lineage>
        <taxon>Eukaryota</taxon>
        <taxon>Metamonada</taxon>
        <taxon>Diplomonadida</taxon>
        <taxon>Hexamitidae</taxon>
        <taxon>Giardiinae</taxon>
        <taxon>Giardia</taxon>
    </lineage>
</organism>
<dbReference type="EMBL" id="AHGT01000023">
    <property type="protein sequence ID" value="ESU37702.1"/>
    <property type="molecule type" value="Genomic_DNA"/>
</dbReference>
<gene>
    <name evidence="2" type="ORF">DHA2_154548</name>
</gene>
<feature type="non-terminal residue" evidence="2">
    <location>
        <position position="1"/>
    </location>
</feature>
<evidence type="ECO:0000256" key="1">
    <source>
        <dbReference type="SAM" id="MobiDB-lite"/>
    </source>
</evidence>